<dbReference type="Proteomes" id="UP001207116">
    <property type="component" value="Unassembled WGS sequence"/>
</dbReference>
<name>A0AAE3MLS0_9FLAO</name>
<dbReference type="AlphaFoldDB" id="A0AAE3MLS0"/>
<gene>
    <name evidence="1" type="ORF">OO016_10980</name>
</gene>
<evidence type="ECO:0000313" key="2">
    <source>
        <dbReference type="Proteomes" id="UP001207116"/>
    </source>
</evidence>
<comment type="caution">
    <text evidence="1">The sequence shown here is derived from an EMBL/GenBank/DDBJ whole genome shotgun (WGS) entry which is preliminary data.</text>
</comment>
<dbReference type="RefSeq" id="WP_266013671.1">
    <property type="nucleotide sequence ID" value="NZ_JAPFQP010000003.1"/>
</dbReference>
<protein>
    <submittedName>
        <fullName evidence="1">Uncharacterized protein</fullName>
    </submittedName>
</protein>
<organism evidence="1 2">
    <name type="scientific">Lentiprolixibacter aurantiacus</name>
    <dbReference type="NCBI Taxonomy" id="2993939"/>
    <lineage>
        <taxon>Bacteria</taxon>
        <taxon>Pseudomonadati</taxon>
        <taxon>Bacteroidota</taxon>
        <taxon>Flavobacteriia</taxon>
        <taxon>Flavobacteriales</taxon>
        <taxon>Flavobacteriaceae</taxon>
        <taxon>Lentiprolixibacter</taxon>
    </lineage>
</organism>
<sequence length="131" mass="15305">MKLSSFFLALLLLFQGMFWNLEDASRIGVLIEHAKFHSEAYGDSFMEFLSKHYGEFHQEQDQRHQEEQSQHENLPLQNHSYVLVVADITYMTTHYPLQHSVAGNNTLPNFHYQINYASLTCSEIFQPPRLA</sequence>
<proteinExistence type="predicted"/>
<dbReference type="EMBL" id="JAPFQP010000003">
    <property type="protein sequence ID" value="MCX2720125.1"/>
    <property type="molecule type" value="Genomic_DNA"/>
</dbReference>
<keyword evidence="2" id="KW-1185">Reference proteome</keyword>
<accession>A0AAE3MLS0</accession>
<reference evidence="1" key="1">
    <citation type="submission" date="2022-11" db="EMBL/GenBank/DDBJ databases">
        <title>The characterization of three novel Bacteroidetes species and genomic analysis of their roles in tidal elemental geochemical cycles.</title>
        <authorList>
            <person name="Ma K.-J."/>
        </authorList>
    </citation>
    <scope>NUCLEOTIDE SEQUENCE</scope>
    <source>
        <strain evidence="1">M415</strain>
    </source>
</reference>
<evidence type="ECO:0000313" key="1">
    <source>
        <dbReference type="EMBL" id="MCX2720125.1"/>
    </source>
</evidence>